<dbReference type="eggNOG" id="KOG0254">
    <property type="taxonomic scope" value="Eukaryota"/>
</dbReference>
<feature type="transmembrane region" description="Helical" evidence="7">
    <location>
        <begin position="129"/>
        <end position="149"/>
    </location>
</feature>
<feature type="coiled-coil region" evidence="6">
    <location>
        <begin position="16"/>
        <end position="43"/>
    </location>
</feature>
<dbReference type="GO" id="GO:0016020">
    <property type="term" value="C:membrane"/>
    <property type="evidence" value="ECO:0007669"/>
    <property type="project" value="UniProtKB-SubCell"/>
</dbReference>
<feature type="transmembrane region" description="Helical" evidence="7">
    <location>
        <begin position="217"/>
        <end position="240"/>
    </location>
</feature>
<evidence type="ECO:0000256" key="3">
    <source>
        <dbReference type="ARBA" id="ARBA00022692"/>
    </source>
</evidence>
<dbReference type="PANTHER" id="PTHR48022">
    <property type="entry name" value="PLASTIDIC GLUCOSE TRANSPORTER 4"/>
    <property type="match status" value="1"/>
</dbReference>
<dbReference type="KEGG" id="glz:GLAREA_03260"/>
<proteinExistence type="inferred from homology"/>
<feature type="transmembrane region" description="Helical" evidence="7">
    <location>
        <begin position="397"/>
        <end position="419"/>
    </location>
</feature>
<sequence>MSQPKIPEEKVKPRDVSSEEMELARLGRELEGLERRLGVWESLKLHRVAVLYVLAAYSCAAVYGYDSIANNTTLAMPAFQIYFGDFSEHLNSYYIESIWTSLWASMTGVGQIVGSAIAGPVSQRVGRRWTAMGSGAITIVGVAIQYVAVKKGVLLVGKMINGVAVGGLLSVGTTYASEVAPPRVRGVLLGGFTFFVVVMQCVGLGIIRSLVPNLRPAAFRTALGLQWLVGGIPIVAFFFSPESPNYLILRGRTQEAKASIGRIYGTNNCIDARLAHLQAGIDHESQKSNSSASYLACFRATDRKRTLTVCLLMFGNGLIGSAFLTQNIYFLGLAGLAAKTAISINIAGFGLALLLIPLSWLFIDKIGRRPLYLIGAGGNAIGMLIIGALGYSYTNPTVWAVGVILNLLITWQLFTIYTVSWSLAPELSSYTLRQQTQSIGVAVQAFTTWFFAFVTPYLYNVGSSSGNLGAKTGFIFMATSLILFAWSWYWIPETKGLGTEEIDMLYERSIPPRFWGKEMSRLRRGAEDEREERRKREDVELKEFEAGGDTRVGFGGGRDEFGL</sequence>
<evidence type="ECO:0000256" key="5">
    <source>
        <dbReference type="ARBA" id="ARBA00023136"/>
    </source>
</evidence>
<evidence type="ECO:0000259" key="8">
    <source>
        <dbReference type="PROSITE" id="PS50850"/>
    </source>
</evidence>
<feature type="transmembrane region" description="Helical" evidence="7">
    <location>
        <begin position="45"/>
        <end position="65"/>
    </location>
</feature>
<feature type="transmembrane region" description="Helical" evidence="7">
    <location>
        <begin position="370"/>
        <end position="391"/>
    </location>
</feature>
<feature type="transmembrane region" description="Helical" evidence="7">
    <location>
        <begin position="309"/>
        <end position="330"/>
    </location>
</feature>
<dbReference type="RefSeq" id="XP_008086535.1">
    <property type="nucleotide sequence ID" value="XM_008088344.1"/>
</dbReference>
<dbReference type="InterPro" id="IPR020846">
    <property type="entry name" value="MFS_dom"/>
</dbReference>
<feature type="domain" description="Major facilitator superfamily (MFS) profile" evidence="8">
    <location>
        <begin position="52"/>
        <end position="495"/>
    </location>
</feature>
<dbReference type="PROSITE" id="PS00217">
    <property type="entry name" value="SUGAR_TRANSPORT_2"/>
    <property type="match status" value="1"/>
</dbReference>
<evidence type="ECO:0000256" key="4">
    <source>
        <dbReference type="ARBA" id="ARBA00022989"/>
    </source>
</evidence>
<comment type="similarity">
    <text evidence="2">Belongs to the major facilitator superfamily. Sugar transporter (TC 2.A.1.1) family.</text>
</comment>
<feature type="transmembrane region" description="Helical" evidence="7">
    <location>
        <begin position="471"/>
        <end position="491"/>
    </location>
</feature>
<keyword evidence="5 7" id="KW-0472">Membrane</keyword>
<keyword evidence="4 7" id="KW-1133">Transmembrane helix</keyword>
<dbReference type="EMBL" id="KE145370">
    <property type="protein sequence ID" value="EPE27345.1"/>
    <property type="molecule type" value="Genomic_DNA"/>
</dbReference>
<evidence type="ECO:0000256" key="6">
    <source>
        <dbReference type="SAM" id="Coils"/>
    </source>
</evidence>
<dbReference type="InterPro" id="IPR036259">
    <property type="entry name" value="MFS_trans_sf"/>
</dbReference>
<organism evidence="9 10">
    <name type="scientific">Glarea lozoyensis (strain ATCC 20868 / MF5171)</name>
    <dbReference type="NCBI Taxonomy" id="1116229"/>
    <lineage>
        <taxon>Eukaryota</taxon>
        <taxon>Fungi</taxon>
        <taxon>Dikarya</taxon>
        <taxon>Ascomycota</taxon>
        <taxon>Pezizomycotina</taxon>
        <taxon>Leotiomycetes</taxon>
        <taxon>Helotiales</taxon>
        <taxon>Helotiaceae</taxon>
        <taxon>Glarea</taxon>
    </lineage>
</organism>
<keyword evidence="10" id="KW-1185">Reference proteome</keyword>
<dbReference type="GO" id="GO:0005351">
    <property type="term" value="F:carbohydrate:proton symporter activity"/>
    <property type="evidence" value="ECO:0007669"/>
    <property type="project" value="TreeGrafter"/>
</dbReference>
<evidence type="ECO:0000313" key="10">
    <source>
        <dbReference type="Proteomes" id="UP000016922"/>
    </source>
</evidence>
<dbReference type="InterPro" id="IPR005828">
    <property type="entry name" value="MFS_sugar_transport-like"/>
</dbReference>
<dbReference type="InterPro" id="IPR005829">
    <property type="entry name" value="Sugar_transporter_CS"/>
</dbReference>
<comment type="subcellular location">
    <subcellularLocation>
        <location evidence="1">Membrane</location>
        <topology evidence="1">Multi-pass membrane protein</topology>
    </subcellularLocation>
</comment>
<accession>S3CNQ5</accession>
<dbReference type="SUPFAM" id="SSF103473">
    <property type="entry name" value="MFS general substrate transporter"/>
    <property type="match status" value="1"/>
</dbReference>
<dbReference type="Gene3D" id="1.20.1250.20">
    <property type="entry name" value="MFS general substrate transporter like domains"/>
    <property type="match status" value="1"/>
</dbReference>
<feature type="transmembrane region" description="Helical" evidence="7">
    <location>
        <begin position="98"/>
        <end position="117"/>
    </location>
</feature>
<protein>
    <submittedName>
        <fullName evidence="9">MFS general substrate transporter</fullName>
    </submittedName>
</protein>
<dbReference type="AlphaFoldDB" id="S3CNQ5"/>
<dbReference type="InterPro" id="IPR050360">
    <property type="entry name" value="MFS_Sugar_Transporters"/>
</dbReference>
<evidence type="ECO:0000256" key="2">
    <source>
        <dbReference type="ARBA" id="ARBA00010992"/>
    </source>
</evidence>
<dbReference type="FunFam" id="1.20.1250.20:FF:000078">
    <property type="entry name" value="MFS maltose transporter, putative"/>
    <property type="match status" value="1"/>
</dbReference>
<name>S3CNQ5_GLAL2</name>
<reference evidence="9 10" key="1">
    <citation type="journal article" date="2013" name="BMC Genomics">
        <title>Genomics-driven discovery of the pneumocandin biosynthetic gene cluster in the fungus Glarea lozoyensis.</title>
        <authorList>
            <person name="Chen L."/>
            <person name="Yue Q."/>
            <person name="Zhang X."/>
            <person name="Xiang M."/>
            <person name="Wang C."/>
            <person name="Li S."/>
            <person name="Che Y."/>
            <person name="Ortiz-Lopez F.J."/>
            <person name="Bills G.F."/>
            <person name="Liu X."/>
            <person name="An Z."/>
        </authorList>
    </citation>
    <scope>NUCLEOTIDE SEQUENCE [LARGE SCALE GENOMIC DNA]</scope>
    <source>
        <strain evidence="10">ATCC 20868 / MF5171</strain>
    </source>
</reference>
<feature type="transmembrane region" description="Helical" evidence="7">
    <location>
        <begin position="439"/>
        <end position="459"/>
    </location>
</feature>
<dbReference type="Pfam" id="PF00083">
    <property type="entry name" value="Sugar_tr"/>
    <property type="match status" value="1"/>
</dbReference>
<evidence type="ECO:0000256" key="1">
    <source>
        <dbReference type="ARBA" id="ARBA00004141"/>
    </source>
</evidence>
<dbReference type="GeneID" id="19462315"/>
<keyword evidence="3 7" id="KW-0812">Transmembrane</keyword>
<gene>
    <name evidence="9" type="ORF">GLAREA_03260</name>
</gene>
<dbReference type="OrthoDB" id="6612291at2759"/>
<keyword evidence="6" id="KW-0175">Coiled coil</keyword>
<feature type="transmembrane region" description="Helical" evidence="7">
    <location>
        <begin position="187"/>
        <end position="211"/>
    </location>
</feature>
<dbReference type="Proteomes" id="UP000016922">
    <property type="component" value="Unassembled WGS sequence"/>
</dbReference>
<dbReference type="OMA" id="NNCIDAR"/>
<feature type="transmembrane region" description="Helical" evidence="7">
    <location>
        <begin position="342"/>
        <end position="363"/>
    </location>
</feature>
<dbReference type="HOGENOM" id="CLU_001265_11_0_1"/>
<dbReference type="PROSITE" id="PS50850">
    <property type="entry name" value="MFS"/>
    <property type="match status" value="1"/>
</dbReference>
<evidence type="ECO:0000313" key="9">
    <source>
        <dbReference type="EMBL" id="EPE27345.1"/>
    </source>
</evidence>
<evidence type="ECO:0000256" key="7">
    <source>
        <dbReference type="SAM" id="Phobius"/>
    </source>
</evidence>
<dbReference type="PANTHER" id="PTHR48022:SF33">
    <property type="entry name" value="SUGAR PERMEASE, PUTATIVE (AFU_ORTHOLOGUE AFUA_6G12040)-RELATED"/>
    <property type="match status" value="1"/>
</dbReference>
<feature type="transmembrane region" description="Helical" evidence="7">
    <location>
        <begin position="155"/>
        <end position="175"/>
    </location>
</feature>